<keyword evidence="4 5" id="KW-0472">Membrane</keyword>
<evidence type="ECO:0000256" key="1">
    <source>
        <dbReference type="ARBA" id="ARBA00004370"/>
    </source>
</evidence>
<feature type="transmembrane region" description="Helical" evidence="5">
    <location>
        <begin position="58"/>
        <end position="76"/>
    </location>
</feature>
<proteinExistence type="predicted"/>
<dbReference type="InterPro" id="IPR006479">
    <property type="entry name" value="Holin"/>
</dbReference>
<keyword evidence="3 5" id="KW-1133">Transmembrane helix</keyword>
<name>A0A133KQ32_BIFBI</name>
<evidence type="ECO:0000313" key="7">
    <source>
        <dbReference type="EMBL" id="RHJ24778.1"/>
    </source>
</evidence>
<evidence type="ECO:0000256" key="2">
    <source>
        <dbReference type="ARBA" id="ARBA00022692"/>
    </source>
</evidence>
<feature type="transmembrane region" description="Helical" evidence="5">
    <location>
        <begin position="27"/>
        <end position="46"/>
    </location>
</feature>
<sequence length="141" mass="14375">MANTTGVADHKATGPAIPGLTVERTKAIILLIVQLFSVAQTGLSIAGISQLPFTTDQVSTAITGVIAVIASVYAWWRNNNLTGAAVQGQQLTNAIKANIIATDTDATTGTAQAAYAVSDSRGADATADVAPIEEVSYGDGE</sequence>
<protein>
    <submittedName>
        <fullName evidence="6">Holin, SPP1 family</fullName>
    </submittedName>
</protein>
<comment type="caution">
    <text evidence="6">The sequence shown here is derived from an EMBL/GenBank/DDBJ whole genome shotgun (WGS) entry which is preliminary data.</text>
</comment>
<reference evidence="6 8" key="1">
    <citation type="submission" date="2016-01" db="EMBL/GenBank/DDBJ databases">
        <authorList>
            <person name="Oliw E.H."/>
        </authorList>
    </citation>
    <scope>NUCLEOTIDE SEQUENCE [LARGE SCALE GENOMIC DNA]</scope>
    <source>
        <strain evidence="6 8">MJR8628B</strain>
    </source>
</reference>
<evidence type="ECO:0000256" key="4">
    <source>
        <dbReference type="ARBA" id="ARBA00023136"/>
    </source>
</evidence>
<gene>
    <name evidence="7" type="ORF">DW137_01585</name>
    <name evidence="6" type="ORF">HMPREF3196_00931</name>
</gene>
<dbReference type="Pfam" id="PF04688">
    <property type="entry name" value="Holin_SPP1"/>
    <property type="match status" value="1"/>
</dbReference>
<dbReference type="EMBL" id="LRPO01000026">
    <property type="protein sequence ID" value="KWZ81597.1"/>
    <property type="molecule type" value="Genomic_DNA"/>
</dbReference>
<dbReference type="Proteomes" id="UP000283727">
    <property type="component" value="Unassembled WGS sequence"/>
</dbReference>
<dbReference type="RefSeq" id="WP_003816681.1">
    <property type="nucleotide sequence ID" value="NZ_CP149430.1"/>
</dbReference>
<evidence type="ECO:0000313" key="9">
    <source>
        <dbReference type="Proteomes" id="UP000283727"/>
    </source>
</evidence>
<dbReference type="GO" id="GO:0016020">
    <property type="term" value="C:membrane"/>
    <property type="evidence" value="ECO:0007669"/>
    <property type="project" value="UniProtKB-SubCell"/>
</dbReference>
<keyword evidence="2 5" id="KW-0812">Transmembrane</keyword>
<evidence type="ECO:0000313" key="6">
    <source>
        <dbReference type="EMBL" id="KWZ81597.1"/>
    </source>
</evidence>
<evidence type="ECO:0000313" key="8">
    <source>
        <dbReference type="Proteomes" id="UP000070092"/>
    </source>
</evidence>
<dbReference type="EMBL" id="QRLR01000001">
    <property type="protein sequence ID" value="RHJ24778.1"/>
    <property type="molecule type" value="Genomic_DNA"/>
</dbReference>
<comment type="subcellular location">
    <subcellularLocation>
        <location evidence="1">Membrane</location>
    </subcellularLocation>
</comment>
<accession>A0A133KQ32</accession>
<dbReference type="Proteomes" id="UP000070092">
    <property type="component" value="Unassembled WGS sequence"/>
</dbReference>
<evidence type="ECO:0000256" key="3">
    <source>
        <dbReference type="ARBA" id="ARBA00022989"/>
    </source>
</evidence>
<dbReference type="AlphaFoldDB" id="A0A133KQ32"/>
<reference evidence="7 9" key="2">
    <citation type="submission" date="2018-08" db="EMBL/GenBank/DDBJ databases">
        <title>A genome reference for cultivated species of the human gut microbiota.</title>
        <authorList>
            <person name="Zou Y."/>
            <person name="Xue W."/>
            <person name="Luo G."/>
        </authorList>
    </citation>
    <scope>NUCLEOTIDE SEQUENCE [LARGE SCALE GENOMIC DNA]</scope>
    <source>
        <strain evidence="7 9">AM12-10</strain>
    </source>
</reference>
<dbReference type="PATRIC" id="fig|1681.53.peg.917"/>
<evidence type="ECO:0000256" key="5">
    <source>
        <dbReference type="SAM" id="Phobius"/>
    </source>
</evidence>
<organism evidence="6 8">
    <name type="scientific">Bifidobacterium bifidum</name>
    <dbReference type="NCBI Taxonomy" id="1681"/>
    <lineage>
        <taxon>Bacteria</taxon>
        <taxon>Bacillati</taxon>
        <taxon>Actinomycetota</taxon>
        <taxon>Actinomycetes</taxon>
        <taxon>Bifidobacteriales</taxon>
        <taxon>Bifidobacteriaceae</taxon>
        <taxon>Bifidobacterium</taxon>
    </lineage>
</organism>